<dbReference type="Gene3D" id="1.20.1050.80">
    <property type="entry name" value="VPS9 domain"/>
    <property type="match status" value="1"/>
</dbReference>
<evidence type="ECO:0000259" key="3">
    <source>
        <dbReference type="PROSITE" id="PS51205"/>
    </source>
</evidence>
<dbReference type="Pfam" id="PF24495">
    <property type="entry name" value="Ig_TMEM131_2"/>
    <property type="match status" value="1"/>
</dbReference>
<sequence>MHRMLVLILCILAVASVASAQVSDYAPPATVIEGSGTAAAAAMQSLHATLRAFEAKQAVPKPLPQSHNVDLWLGGIQYKSRMSPQWTDEVTGRRLRLATGFGRRDVVVEPSRTFGGASSPSWRVRPFREYGFGESQVVRVSPSGLDFGVQETCIPSLMTVEFSYRADTLDDNDGGVASDDSTSPTTTSLTEQLPLEIHGIHIQDKQFLLAEVFAPITLSPGSVHTFHILFLPHRHSSTTIHSAMTFQTSLGDVPYPLRGSGVPNRYRVSEFKASIAAGVQFDPTIDLYNPHPQMLRVTEVFTTEGFLHVELPKEHHIALDFINTGHTTVLIQGVSLQSPDSHISVIIQGSHAVAPMSRVQHGMVVSFGSTADAGTFTGNLIVHTNDTSGSGPDIWLNYTATKVNGGLAFAPEDVQFTSCGGAGRGLVLTNHFDTPVAIEMVQLVHPWLFALHNFSGNAIADAGASWPPIYFDCVLVNDIPVSRPVRTHTTSHLLVQTNVSRHVVPLVLSSNRLTLETKHRRWQAVVVQEEDANNSTSVPRRGFRLDLGNVSLSRHVAVNLTNFNPNTIAIHSIVPHLPSVEVYLERPTPHLAASVIAYEWVSAAPPTEGDDDGITTCDNVTSTCRRPSNSSHFDAPLSSTATNSASIPPGFALPMILHITPSSTPLIDVLAYTISTAYETIDVYLSYAPVHGTIAPTRRQLRTTSPLYPGRAEVVPLQVDSSFNFAVPITAIRVSDRRVQVLSQAAELKPNATTVVAQLIVSPAYAFGCASADKFADCMLPAPIGSGVVGGGGTTTRRTRSLSTFGQPVTQTDVDAHFQRLERFSNLQGDDSIVEVKVVVYTDLVAVAPVIVRMPLARPRLLVAIARTEPASTTSRTTRIGTSDDRNDIDVPLTHVGHVTKVWLSVTNPSNVTIDVGLALLASPPSYSSEQEELKEGSGGRRIGGSGGFYACPSHSKQRVMATTASSCKDAWTSAVTAAVAAAAASTPSSSPPAREPVAAFFLSATHKPRSLAPGETVTLGPILFAPTAAIEFVGRVYLRNTLSHIEPIVVRGMGGQGHVVVRNNVVLESRADSYVTMLLENDGNVPLVVFGWSCPRCRVCDDVDDDASSGFCVQVAEDLFPLEVAPHGPPLALNVSFVSACSFSVERESMVWRTSAGDVAVPLHGIVTDLDQCLGTARMSYLYRGFRWLVWTLFALVASQIMHYTVQIVRIDWHSPPADTSFGWYPPPRTDSNHLRPPPPLSSMSSFPLDPDHDSLLADQLQAIETQVLDSFTFAPIRSPAVQRLLDQRKAAVAAVNDAPFKKKPKVKKPVAPPLSSPIVKEATDEGGAKQVLDATDDADRVQVAASAGEVMSSPKTSVKVKVPKDDADMSTLLESAPPPVPNNCETGTAHDNETAYVQVGSGKDGQVQPDMDTNRRDTAVVARGGMGNAAVFPSTSQRVVGLVAEVSMQDGDAGRVQDAKEGGFAVTAIDTTTTTTSSSSDEDNNNVLELDQDDHFGDYVAKERDVGEMGHAPRFDADGDDVISVGGDEDDVIEDGNRMDSVDLSVDTTSSSSSRTGTDPHDDDDVILDNENDDVIAAMDPFPRWSTDDSAFVECMNRDNTIAMDEIDQLMQEIHNETQVVVPREHALDGATLWTLSSRPPDPHRHRPSASFPPPPGFSAADADPLAVSQAYSEMRLLHPPCPSWDTNAFRAPPMPPSYLPGRHHRPGQLTHCARYIPLRWLSFMLVVLLEEPPSDHHRNVLALARDDDDEVSILAEPTRSKRHRVAAKKSSGWSQLCQRLSTSAEVRYYALLAQLLHKEHARLDPRQSRVLTQNVPSLPPPPTRPPSSLSHHHQPMEEASSVVVSSSSSSAPSAPPSRPSVDLPPLPPLDFSPSKHRKRPRSMSLSSYETWTLDFPSIRPGMSVRVVRAERTASNAVAHYVMHVVDLHTKVMWECRKRFRELYAFRREIKSMCRNSPYGEELTYLFEHLAFPKRSVVGQTSGARILRRRLVLETFLRNVASLSPDTPLHVAVVGRLQRELCSAAFITHLANESVDVDTTRCSPHDLVELKWLAFDLFRNLNSCCTIEGDTCQRFLHVFRNRCAVVQDAPPSGQQELARQALQDLRNVTTQIQHYVLDTLGPQYRRAISTAMCDSHTMEQVDEAIDECVLVTVEDAVMVPLQEQITFLVELTIDVDVEAALTRSMEHDLYGKPQSFFGIPDALQSDVNFGKACYHLSMMEDRVLPHEKLHELVLSANEIFAACGDARGGSASMGNPTSTMMNADDFLPIHIYAVVHSNLKRPYFAKEFLSAMIHPNKMLGETGYFLTMFEAALKYVSESM</sequence>
<dbReference type="CDD" id="cd06093">
    <property type="entry name" value="PX_domain"/>
    <property type="match status" value="1"/>
</dbReference>
<feature type="compositionally biased region" description="Pro residues" evidence="1">
    <location>
        <begin position="1856"/>
        <end position="1873"/>
    </location>
</feature>
<dbReference type="InterPro" id="IPR037191">
    <property type="entry name" value="VPS9_dom_sf"/>
</dbReference>
<comment type="caution">
    <text evidence="4">The sequence shown here is derived from an EMBL/GenBank/DDBJ whole genome shotgun (WGS) entry which is preliminary data.</text>
</comment>
<dbReference type="InterPro" id="IPR056311">
    <property type="entry name" value="TMEM131_Ig_2"/>
</dbReference>
<dbReference type="Gene3D" id="3.30.1520.10">
    <property type="entry name" value="Phox-like domain"/>
    <property type="match status" value="1"/>
</dbReference>
<feature type="signal peptide" evidence="2">
    <location>
        <begin position="1"/>
        <end position="20"/>
    </location>
</feature>
<organism evidence="4 5">
    <name type="scientific">Aphanomyces astaci</name>
    <name type="common">Crayfish plague agent</name>
    <dbReference type="NCBI Taxonomy" id="112090"/>
    <lineage>
        <taxon>Eukaryota</taxon>
        <taxon>Sar</taxon>
        <taxon>Stramenopiles</taxon>
        <taxon>Oomycota</taxon>
        <taxon>Saprolegniomycetes</taxon>
        <taxon>Saprolegniales</taxon>
        <taxon>Verrucalvaceae</taxon>
        <taxon>Aphanomyces</taxon>
    </lineage>
</organism>
<feature type="region of interest" description="Disordered" evidence="1">
    <location>
        <begin position="1807"/>
        <end position="1886"/>
    </location>
</feature>
<gene>
    <name evidence="4" type="ORF">DYB37_001677</name>
</gene>
<feature type="domain" description="VPS9" evidence="3">
    <location>
        <begin position="2177"/>
        <end position="2322"/>
    </location>
</feature>
<dbReference type="VEuPathDB" id="FungiDB:H257_10583"/>
<name>A0A418EI80_APHAT</name>
<evidence type="ECO:0000313" key="4">
    <source>
        <dbReference type="EMBL" id="RHZ13581.1"/>
    </source>
</evidence>
<feature type="chain" id="PRO_5019341721" description="VPS9 domain-containing protein" evidence="2">
    <location>
        <begin position="21"/>
        <end position="2322"/>
    </location>
</feature>
<dbReference type="PANTHER" id="PTHR22050">
    <property type="entry name" value="RW1 PROTEIN HOMOLOG"/>
    <property type="match status" value="1"/>
</dbReference>
<feature type="region of interest" description="Disordered" evidence="1">
    <location>
        <begin position="1640"/>
        <end position="1664"/>
    </location>
</feature>
<feature type="region of interest" description="Disordered" evidence="1">
    <location>
        <begin position="1475"/>
        <end position="1494"/>
    </location>
</feature>
<dbReference type="Pfam" id="PF02204">
    <property type="entry name" value="VPS9"/>
    <property type="match status" value="1"/>
</dbReference>
<dbReference type="EMBL" id="QUTH01004497">
    <property type="protein sequence ID" value="RHZ13581.1"/>
    <property type="molecule type" value="Genomic_DNA"/>
</dbReference>
<evidence type="ECO:0000256" key="2">
    <source>
        <dbReference type="SAM" id="SignalP"/>
    </source>
</evidence>
<feature type="compositionally biased region" description="Low complexity" evidence="1">
    <location>
        <begin position="1842"/>
        <end position="1855"/>
    </location>
</feature>
<dbReference type="InterPro" id="IPR039877">
    <property type="entry name" value="TMEM131-like"/>
</dbReference>
<protein>
    <recommendedName>
        <fullName evidence="3">VPS9 domain-containing protein</fullName>
    </recommendedName>
</protein>
<accession>A0A418EI80</accession>
<dbReference type="Proteomes" id="UP000285430">
    <property type="component" value="Unassembled WGS sequence"/>
</dbReference>
<dbReference type="PANTHER" id="PTHR22050:SF0">
    <property type="entry name" value="TRANSMEMBRANE PROTEIN 131 HOMOLOG"/>
    <property type="match status" value="1"/>
</dbReference>
<feature type="region of interest" description="Disordered" evidence="1">
    <location>
        <begin position="1511"/>
        <end position="1568"/>
    </location>
</feature>
<dbReference type="GO" id="GO:0016020">
    <property type="term" value="C:membrane"/>
    <property type="evidence" value="ECO:0007669"/>
    <property type="project" value="TreeGrafter"/>
</dbReference>
<proteinExistence type="predicted"/>
<dbReference type="SUPFAM" id="SSF109993">
    <property type="entry name" value="VPS9 domain"/>
    <property type="match status" value="1"/>
</dbReference>
<evidence type="ECO:0000313" key="5">
    <source>
        <dbReference type="Proteomes" id="UP000285430"/>
    </source>
</evidence>
<reference evidence="4 5" key="1">
    <citation type="submission" date="2018-08" db="EMBL/GenBank/DDBJ databases">
        <title>Aphanomyces genome sequencing and annotation.</title>
        <authorList>
            <person name="Minardi D."/>
            <person name="Oidtmann B."/>
            <person name="Van Der Giezen M."/>
            <person name="Studholme D.J."/>
        </authorList>
    </citation>
    <scope>NUCLEOTIDE SEQUENCE [LARGE SCALE GENOMIC DNA]</scope>
    <source>
        <strain evidence="4 5">Da</strain>
    </source>
</reference>
<dbReference type="VEuPathDB" id="FungiDB:H257_10582"/>
<dbReference type="PROSITE" id="PS51205">
    <property type="entry name" value="VPS9"/>
    <property type="match status" value="1"/>
</dbReference>
<dbReference type="InterPro" id="IPR003123">
    <property type="entry name" value="VPS9"/>
</dbReference>
<feature type="compositionally biased region" description="Low complexity" evidence="1">
    <location>
        <begin position="1544"/>
        <end position="1559"/>
    </location>
</feature>
<dbReference type="GO" id="GO:0035091">
    <property type="term" value="F:phosphatidylinositol binding"/>
    <property type="evidence" value="ECO:0007669"/>
    <property type="project" value="InterPro"/>
</dbReference>
<dbReference type="InterPro" id="IPR036871">
    <property type="entry name" value="PX_dom_sf"/>
</dbReference>
<dbReference type="SUPFAM" id="SSF64268">
    <property type="entry name" value="PX domain"/>
    <property type="match status" value="1"/>
</dbReference>
<evidence type="ECO:0000256" key="1">
    <source>
        <dbReference type="SAM" id="MobiDB-lite"/>
    </source>
</evidence>
<keyword evidence="2" id="KW-0732">Signal</keyword>